<feature type="transmembrane region" description="Helical" evidence="1">
    <location>
        <begin position="246"/>
        <end position="266"/>
    </location>
</feature>
<feature type="transmembrane region" description="Helical" evidence="1">
    <location>
        <begin position="105"/>
        <end position="124"/>
    </location>
</feature>
<dbReference type="RefSeq" id="WP_135283327.1">
    <property type="nucleotide sequence ID" value="NZ_SMLL01000001.1"/>
</dbReference>
<sequence length="294" mass="29895">MSTPYQDEEVQGGLTAAAVAQQGSRVSWGGVWSGLLVAIGVFLLLTVLGLAIGISAADVGPGEDLNARSLGIGAAVWSGLTLLIALFIGGFVATSTGMVYDRTNGMIEGVLVWVLTLLLLIYMASSGISMLTSGVLGALGSVTRGAASAAATGFDAAQLSSGDVDQVISRLRNPQTVEMVATATGLPQSEAQSTLSNIAQRIESVRNDPAQAAAEARRGAQEIASMVAARAERAAAQAQPYASASMWSTLLALVLALAAAVVGAMAGRKRVARRLTDVAVSSAAADTRTVPPRV</sequence>
<keyword evidence="1" id="KW-1133">Transmembrane helix</keyword>
<evidence type="ECO:0008006" key="4">
    <source>
        <dbReference type="Google" id="ProtNLM"/>
    </source>
</evidence>
<evidence type="ECO:0000313" key="2">
    <source>
        <dbReference type="EMBL" id="TFZ04445.1"/>
    </source>
</evidence>
<protein>
    <recommendedName>
        <fullName evidence="4">PhnA-like protein</fullName>
    </recommendedName>
</protein>
<keyword evidence="3" id="KW-1185">Reference proteome</keyword>
<evidence type="ECO:0000256" key="1">
    <source>
        <dbReference type="SAM" id="Phobius"/>
    </source>
</evidence>
<keyword evidence="1" id="KW-0812">Transmembrane</keyword>
<dbReference type="AlphaFoldDB" id="A0A4Z0C2K0"/>
<dbReference type="OrthoDB" id="2154696at2"/>
<dbReference type="Proteomes" id="UP000297564">
    <property type="component" value="Unassembled WGS sequence"/>
</dbReference>
<accession>A0A4Z0C2K0</accession>
<comment type="caution">
    <text evidence="2">The sequence shown here is derived from an EMBL/GenBank/DDBJ whole genome shotgun (WGS) entry which is preliminary data.</text>
</comment>
<dbReference type="EMBL" id="SMLL01000001">
    <property type="protein sequence ID" value="TFZ04445.1"/>
    <property type="molecule type" value="Genomic_DNA"/>
</dbReference>
<name>A0A4Z0C2K0_9BURK</name>
<proteinExistence type="predicted"/>
<feature type="transmembrane region" description="Helical" evidence="1">
    <location>
        <begin position="74"/>
        <end position="93"/>
    </location>
</feature>
<evidence type="ECO:0000313" key="3">
    <source>
        <dbReference type="Proteomes" id="UP000297564"/>
    </source>
</evidence>
<organism evidence="2 3">
    <name type="scientific">Ramlibacter rhizophilus</name>
    <dbReference type="NCBI Taxonomy" id="1781167"/>
    <lineage>
        <taxon>Bacteria</taxon>
        <taxon>Pseudomonadati</taxon>
        <taxon>Pseudomonadota</taxon>
        <taxon>Betaproteobacteria</taxon>
        <taxon>Burkholderiales</taxon>
        <taxon>Comamonadaceae</taxon>
        <taxon>Ramlibacter</taxon>
    </lineage>
</organism>
<keyword evidence="1" id="KW-0472">Membrane</keyword>
<reference evidence="2 3" key="1">
    <citation type="submission" date="2019-03" db="EMBL/GenBank/DDBJ databases">
        <title>Ramlibacter rhizophilus CCTCC AB2015357, whole genome shotgun sequence.</title>
        <authorList>
            <person name="Zhang X."/>
            <person name="Feng G."/>
            <person name="Zhu H."/>
        </authorList>
    </citation>
    <scope>NUCLEOTIDE SEQUENCE [LARGE SCALE GENOMIC DNA]</scope>
    <source>
        <strain evidence="2 3">CCTCC AB2015357</strain>
    </source>
</reference>
<feature type="transmembrane region" description="Helical" evidence="1">
    <location>
        <begin position="31"/>
        <end position="54"/>
    </location>
</feature>
<gene>
    <name evidence="2" type="ORF">EZ242_01445</name>
</gene>